<keyword evidence="9 15" id="KW-0028">Amino-acid biosynthesis</keyword>
<comment type="pathway">
    <text evidence="5 15">Amino-acid biosynthesis; L-histidine biosynthesis; L-histidine from 5-phospho-alpha-D-ribose 1-diphosphate: step 2/9.</text>
</comment>
<name>A0ABN4YWJ3_SPOUR</name>
<dbReference type="SUPFAM" id="SSF141734">
    <property type="entry name" value="HisI-like"/>
    <property type="match status" value="1"/>
</dbReference>
<evidence type="ECO:0000256" key="5">
    <source>
        <dbReference type="ARBA" id="ARBA00005204"/>
    </source>
</evidence>
<dbReference type="NCBIfam" id="TIGR03188">
    <property type="entry name" value="histidine_hisI"/>
    <property type="match status" value="1"/>
</dbReference>
<sequence>MTKMTLDINALQFDDKGLIPAVVQDDRTGEVLMLAYMNKESIEKTLETNETWFYSRSRQELWNKGATSGNTQQVQRISVDCDQDTLLVQVTPKGPACHTGEKTCFFTTVMEKEESLREVVYEVIDEIADRKANPIDGSYTTYLFNEGIDKVLKKVGEESTEVVIGAKNADKEEVSNEIADLVYHTLVLMNILDVDLTDVQQVLRERRPKKEVPRNE</sequence>
<comment type="subcellular location">
    <subcellularLocation>
        <location evidence="3 15">Cytoplasm</location>
    </subcellularLocation>
</comment>
<keyword evidence="11 15" id="KW-0378">Hydrolase</keyword>
<evidence type="ECO:0000256" key="6">
    <source>
        <dbReference type="ARBA" id="ARBA00007731"/>
    </source>
</evidence>
<feature type="domain" description="Phosphoribosyl-AMP cyclohydrolase" evidence="16">
    <location>
        <begin position="33"/>
        <end position="106"/>
    </location>
</feature>
<proteinExistence type="inferred from homology"/>
<keyword evidence="18" id="KW-1185">Reference proteome</keyword>
<evidence type="ECO:0000256" key="9">
    <source>
        <dbReference type="ARBA" id="ARBA00022605"/>
    </source>
</evidence>
<comment type="catalytic activity">
    <reaction evidence="1 15">
        <text>1-(5-phospho-beta-D-ribosyl)-5'-AMP + H2O = 1-(5-phospho-beta-D-ribosyl)-5-[(5-phospho-beta-D-ribosylamino)methylideneamino]imidazole-4-carboxamide</text>
        <dbReference type="Rhea" id="RHEA:20049"/>
        <dbReference type="ChEBI" id="CHEBI:15377"/>
        <dbReference type="ChEBI" id="CHEBI:58435"/>
        <dbReference type="ChEBI" id="CHEBI:59457"/>
        <dbReference type="EC" id="3.5.4.19"/>
    </reaction>
</comment>
<evidence type="ECO:0000259" key="16">
    <source>
        <dbReference type="Pfam" id="PF01502"/>
    </source>
</evidence>
<evidence type="ECO:0000256" key="1">
    <source>
        <dbReference type="ARBA" id="ARBA00000024"/>
    </source>
</evidence>
<accession>A0ABN4YWJ3</accession>
<comment type="similarity">
    <text evidence="7 15">In the N-terminal section; belongs to the PRA-CH family.</text>
</comment>
<dbReference type="Pfam" id="PF01503">
    <property type="entry name" value="PRA-PH"/>
    <property type="match status" value="1"/>
</dbReference>
<dbReference type="CDD" id="cd11534">
    <property type="entry name" value="NTP-PPase_HisIE_like"/>
    <property type="match status" value="1"/>
</dbReference>
<evidence type="ECO:0000256" key="7">
    <source>
        <dbReference type="ARBA" id="ARBA00008299"/>
    </source>
</evidence>
<gene>
    <name evidence="15" type="primary">hisI</name>
    <name evidence="15" type="synonym">hisIE</name>
    <name evidence="17" type="ORF">SporoS204_03800</name>
</gene>
<evidence type="ECO:0000256" key="15">
    <source>
        <dbReference type="HAMAP-Rule" id="MF_01019"/>
    </source>
</evidence>
<evidence type="ECO:0000256" key="14">
    <source>
        <dbReference type="ARBA" id="ARBA00023268"/>
    </source>
</evidence>
<dbReference type="Gene3D" id="3.10.20.810">
    <property type="entry name" value="Phosphoribosyl-AMP cyclohydrolase"/>
    <property type="match status" value="1"/>
</dbReference>
<dbReference type="InterPro" id="IPR038019">
    <property type="entry name" value="PRib_AMP_CycHydrolase_sf"/>
</dbReference>
<reference evidence="17 18" key="1">
    <citation type="submission" date="2016-04" db="EMBL/GenBank/DDBJ databases">
        <title>Comparative Genomics and Epigenetics of Sporosarcina ureae.</title>
        <authorList>
            <person name="Oliver A.S."/>
            <person name="Cooper K.K."/>
        </authorList>
    </citation>
    <scope>NUCLEOTIDE SEQUENCE [LARGE SCALE GENOMIC DNA]</scope>
    <source>
        <strain evidence="17 18">S204</strain>
    </source>
</reference>
<dbReference type="Gene3D" id="1.10.287.1080">
    <property type="entry name" value="MazG-like"/>
    <property type="match status" value="1"/>
</dbReference>
<evidence type="ECO:0000256" key="2">
    <source>
        <dbReference type="ARBA" id="ARBA00001460"/>
    </source>
</evidence>
<organism evidence="17 18">
    <name type="scientific">Sporosarcina ureae</name>
    <dbReference type="NCBI Taxonomy" id="1571"/>
    <lineage>
        <taxon>Bacteria</taxon>
        <taxon>Bacillati</taxon>
        <taxon>Bacillota</taxon>
        <taxon>Bacilli</taxon>
        <taxon>Bacillales</taxon>
        <taxon>Caryophanaceae</taxon>
        <taxon>Sporosarcina</taxon>
    </lineage>
</organism>
<evidence type="ECO:0000256" key="12">
    <source>
        <dbReference type="ARBA" id="ARBA00022840"/>
    </source>
</evidence>
<keyword evidence="12 15" id="KW-0067">ATP-binding</keyword>
<evidence type="ECO:0000313" key="17">
    <source>
        <dbReference type="EMBL" id="ARF15649.1"/>
    </source>
</evidence>
<dbReference type="InterPro" id="IPR008179">
    <property type="entry name" value="HisE"/>
</dbReference>
<protein>
    <recommendedName>
        <fullName evidence="15">Histidine biosynthesis bifunctional protein HisIE</fullName>
    </recommendedName>
    <domain>
        <recommendedName>
            <fullName evidence="15">Phosphoribosyl-AMP cyclohydrolase</fullName>
            <shortName evidence="15">PRA-CH</shortName>
            <ecNumber evidence="15">3.5.4.19</ecNumber>
        </recommendedName>
    </domain>
    <domain>
        <recommendedName>
            <fullName evidence="15">Phosphoribosyl-ATP pyrophosphatase</fullName>
            <shortName evidence="15">PRA-PH</shortName>
            <ecNumber evidence="15">3.6.1.31</ecNumber>
        </recommendedName>
    </domain>
</protein>
<dbReference type="EC" id="3.5.4.19" evidence="15"/>
<comment type="pathway">
    <text evidence="4 15">Amino-acid biosynthesis; L-histidine biosynthesis; L-histidine from 5-phospho-alpha-D-ribose 1-diphosphate: step 3/9.</text>
</comment>
<keyword evidence="13 15" id="KW-0368">Histidine biosynthesis</keyword>
<evidence type="ECO:0000256" key="4">
    <source>
        <dbReference type="ARBA" id="ARBA00005169"/>
    </source>
</evidence>
<keyword evidence="14 15" id="KW-0511">Multifunctional enzyme</keyword>
<keyword evidence="10 15" id="KW-0547">Nucleotide-binding</keyword>
<evidence type="ECO:0000256" key="10">
    <source>
        <dbReference type="ARBA" id="ARBA00022741"/>
    </source>
</evidence>
<evidence type="ECO:0000256" key="8">
    <source>
        <dbReference type="ARBA" id="ARBA00022490"/>
    </source>
</evidence>
<dbReference type="InterPro" id="IPR023019">
    <property type="entry name" value="His_synth_HisIE"/>
</dbReference>
<dbReference type="HAMAP" id="MF_01021">
    <property type="entry name" value="HisI"/>
    <property type="match status" value="1"/>
</dbReference>
<dbReference type="HAMAP" id="MF_01019">
    <property type="entry name" value="HisIE"/>
    <property type="match status" value="1"/>
</dbReference>
<dbReference type="InterPro" id="IPR021130">
    <property type="entry name" value="PRib-ATP_PPHydrolase-like"/>
</dbReference>
<comment type="catalytic activity">
    <reaction evidence="2 15">
        <text>1-(5-phospho-beta-D-ribosyl)-ATP + H2O = 1-(5-phospho-beta-D-ribosyl)-5'-AMP + diphosphate + H(+)</text>
        <dbReference type="Rhea" id="RHEA:22828"/>
        <dbReference type="ChEBI" id="CHEBI:15377"/>
        <dbReference type="ChEBI" id="CHEBI:15378"/>
        <dbReference type="ChEBI" id="CHEBI:33019"/>
        <dbReference type="ChEBI" id="CHEBI:59457"/>
        <dbReference type="ChEBI" id="CHEBI:73183"/>
        <dbReference type="EC" id="3.6.1.31"/>
    </reaction>
</comment>
<feature type="region of interest" description="Phosphoribosyl-AMP cyclohydrolase" evidence="15">
    <location>
        <begin position="1"/>
        <end position="119"/>
    </location>
</feature>
<keyword evidence="8 15" id="KW-0963">Cytoplasm</keyword>
<dbReference type="PANTHER" id="PTHR42945">
    <property type="entry name" value="HISTIDINE BIOSYNTHESIS BIFUNCTIONAL PROTEIN"/>
    <property type="match status" value="1"/>
</dbReference>
<dbReference type="PANTHER" id="PTHR42945:SF1">
    <property type="entry name" value="HISTIDINE BIOSYNTHESIS BIFUNCTIONAL PROTEIN HIS7"/>
    <property type="match status" value="1"/>
</dbReference>
<evidence type="ECO:0000256" key="13">
    <source>
        <dbReference type="ARBA" id="ARBA00023102"/>
    </source>
</evidence>
<dbReference type="Proteomes" id="UP000192486">
    <property type="component" value="Chromosome"/>
</dbReference>
<evidence type="ECO:0000313" key="18">
    <source>
        <dbReference type="Proteomes" id="UP000192486"/>
    </source>
</evidence>
<feature type="region of interest" description="Phosphoribosyl-ATP pyrophosphohydrolase" evidence="15">
    <location>
        <begin position="120"/>
        <end position="216"/>
    </location>
</feature>
<dbReference type="NCBIfam" id="NF002747">
    <property type="entry name" value="PRK02759.1"/>
    <property type="match status" value="1"/>
</dbReference>
<comment type="similarity">
    <text evidence="6 15">In the C-terminal section; belongs to the PRA-PH family.</text>
</comment>
<dbReference type="RefSeq" id="WP_029052754.1">
    <property type="nucleotide sequence ID" value="NZ_CP015108.1"/>
</dbReference>
<dbReference type="SUPFAM" id="SSF101386">
    <property type="entry name" value="all-alpha NTP pyrophosphatases"/>
    <property type="match status" value="1"/>
</dbReference>
<evidence type="ECO:0000256" key="11">
    <source>
        <dbReference type="ARBA" id="ARBA00022801"/>
    </source>
</evidence>
<dbReference type="HAMAP" id="MF_01020">
    <property type="entry name" value="HisE"/>
    <property type="match status" value="1"/>
</dbReference>
<dbReference type="Pfam" id="PF01502">
    <property type="entry name" value="PRA-CH"/>
    <property type="match status" value="1"/>
</dbReference>
<evidence type="ECO:0000256" key="3">
    <source>
        <dbReference type="ARBA" id="ARBA00004496"/>
    </source>
</evidence>
<dbReference type="EMBL" id="CP015108">
    <property type="protein sequence ID" value="ARF15649.1"/>
    <property type="molecule type" value="Genomic_DNA"/>
</dbReference>
<dbReference type="EC" id="3.6.1.31" evidence="15"/>
<dbReference type="InterPro" id="IPR002496">
    <property type="entry name" value="PRib_AMP_CycHydrolase_dom"/>
</dbReference>
<dbReference type="InterPro" id="IPR026660">
    <property type="entry name" value="PRA-CH"/>
</dbReference>
<dbReference type="NCBIfam" id="NF000768">
    <property type="entry name" value="PRK00051.1"/>
    <property type="match status" value="1"/>
</dbReference>